<feature type="compositionally biased region" description="Low complexity" evidence="6">
    <location>
        <begin position="582"/>
        <end position="599"/>
    </location>
</feature>
<reference evidence="9 10" key="1">
    <citation type="journal article" date="2016" name="Front. Microbiol.">
        <title>Genome and transcriptome sequences reveal the specific parasitism of the nematophagous Purpureocillium lilacinum 36-1.</title>
        <authorList>
            <person name="Xie J."/>
            <person name="Li S."/>
            <person name="Mo C."/>
            <person name="Xiao X."/>
            <person name="Peng D."/>
            <person name="Wang G."/>
            <person name="Xiao Y."/>
        </authorList>
    </citation>
    <scope>NUCLEOTIDE SEQUENCE [LARGE SCALE GENOMIC DNA]</scope>
    <source>
        <strain evidence="9 10">36-1</strain>
    </source>
</reference>
<accession>A0A2U3E6F9</accession>
<dbReference type="InterPro" id="IPR023827">
    <property type="entry name" value="Peptidase_S8_Asp-AS"/>
</dbReference>
<dbReference type="Pfam" id="PF00082">
    <property type="entry name" value="Peptidase_S8"/>
    <property type="match status" value="1"/>
</dbReference>
<dbReference type="EMBL" id="LCWV01000010">
    <property type="protein sequence ID" value="PWI70067.1"/>
    <property type="molecule type" value="Genomic_DNA"/>
</dbReference>
<dbReference type="PANTHER" id="PTHR43399">
    <property type="entry name" value="SUBTILISIN-RELATED"/>
    <property type="match status" value="1"/>
</dbReference>
<evidence type="ECO:0000256" key="1">
    <source>
        <dbReference type="ARBA" id="ARBA00011073"/>
    </source>
</evidence>
<feature type="region of interest" description="Disordered" evidence="6">
    <location>
        <begin position="573"/>
        <end position="621"/>
    </location>
</feature>
<comment type="caution">
    <text evidence="9">The sequence shown here is derived from an EMBL/GenBank/DDBJ whole genome shotgun (WGS) entry which is preliminary data.</text>
</comment>
<evidence type="ECO:0000313" key="9">
    <source>
        <dbReference type="EMBL" id="PWI70067.1"/>
    </source>
</evidence>
<evidence type="ECO:0000256" key="2">
    <source>
        <dbReference type="ARBA" id="ARBA00022670"/>
    </source>
</evidence>
<feature type="active site" description="Charge relay system" evidence="5">
    <location>
        <position position="883"/>
    </location>
</feature>
<keyword evidence="3 5" id="KW-0378">Hydrolase</keyword>
<evidence type="ECO:0000259" key="7">
    <source>
        <dbReference type="Pfam" id="PF00082"/>
    </source>
</evidence>
<feature type="compositionally biased region" description="Polar residues" evidence="6">
    <location>
        <begin position="1"/>
        <end position="13"/>
    </location>
</feature>
<dbReference type="Proteomes" id="UP000245956">
    <property type="component" value="Unassembled WGS sequence"/>
</dbReference>
<feature type="region of interest" description="Disordered" evidence="6">
    <location>
        <begin position="1"/>
        <end position="24"/>
    </location>
</feature>
<name>A0A2U3E6F9_PURLI</name>
<dbReference type="PANTHER" id="PTHR43399:SF4">
    <property type="entry name" value="CELL WALL-ASSOCIATED PROTEASE"/>
    <property type="match status" value="1"/>
</dbReference>
<evidence type="ECO:0000256" key="4">
    <source>
        <dbReference type="ARBA" id="ARBA00022825"/>
    </source>
</evidence>
<comment type="similarity">
    <text evidence="1 5">Belongs to the peptidase S8 family.</text>
</comment>
<dbReference type="GO" id="GO:0004252">
    <property type="term" value="F:serine-type endopeptidase activity"/>
    <property type="evidence" value="ECO:0007669"/>
    <property type="project" value="UniProtKB-UniRule"/>
</dbReference>
<evidence type="ECO:0000256" key="6">
    <source>
        <dbReference type="SAM" id="MobiDB-lite"/>
    </source>
</evidence>
<dbReference type="InterPro" id="IPR036852">
    <property type="entry name" value="Peptidase_S8/S53_dom_sf"/>
</dbReference>
<dbReference type="InterPro" id="IPR000209">
    <property type="entry name" value="Peptidase_S8/S53_dom"/>
</dbReference>
<evidence type="ECO:0000259" key="8">
    <source>
        <dbReference type="Pfam" id="PF24476"/>
    </source>
</evidence>
<dbReference type="PROSITE" id="PS00136">
    <property type="entry name" value="SUBTILASE_ASP"/>
    <property type="match status" value="1"/>
</dbReference>
<dbReference type="CDD" id="cd00306">
    <property type="entry name" value="Peptidases_S8_S53"/>
    <property type="match status" value="1"/>
</dbReference>
<sequence length="961" mass="106702">MSQDPRVPQSDTGESGRVPPTAMSGDAQLLGQVLPIFRHACEILAREESATEIKKFYWHVSARTIILSNLYDDAPDIFCASLANNRMAIRLLRSLDRVVDLSEAPFGEEGATADLATSRNLPAGDFDGLNALIQTWAGDVGSQSIDNASFALWRLDFGSKQRRDDLISQLKAAEETCQAGQRTSKSHVDSENDIGSKQRSMPPLHIWPLARSVYSALDSSKTDMCDTCKVPHGYGARLCIETYRAQSYAQECDFNMFLGLDQLWHEARIRSVTRSMVKFVVDEASSADDTGSRPKAKGTRRGRTETKVKYLCRQIKDSKTRWMYRLNFELRNNELWKIPSEPSKFQIDKSEEAATLSQFIKERPHVLNGKTKRILAVLLGYAVLHFYGTGWIQPTLCSDDILFFKAKGGVPLKPYLQIRPGPAHSQSCPAAEGADGGESDPDDDLFYHPYPCLVNLALMLIELHQARPLETIAWEHHLTVSPGMSNEERFLVAGQIFDACKHDFEDQTSMAIDACLDVTMGSDGDDGEPDEDSLRCAIYQNIVRRLEDELEQGYSYISVDGLDALAQTLDLTNHGRPIQSEPPSARSGSPRTRPRPATSPRRERSDERGESERHVRHKTLLDGALRPREEEWASYPPRLSFFDDQANPDLVSTARKHAYVSWKDSVRGVYNRFLPNVARRHPVRIVVLDSGIDMDHPLFACNDNIKAAVSYVDGDQNSVRDVSGHGTHVTSLLLDYAPEADIYVMKIADNDPVPSTNIAVAINDVVRQRKPDIISMSFGWPARDSGYSQFENALKNARFHDVLIFAAASNDGANAKRAWPARHQDVICVHATAADGTPSPFNPVPITGDNFATVGEAAEGAWPLHLCDMAANQSCLTYKSGTSYATPILAGIAAFLLQYARENLPAKEAARLKQLDGMATVLRRISVVKQGYNYIGPRLHPDNFFGKGDVYVKANLKEALS</sequence>
<dbReference type="InterPro" id="IPR051048">
    <property type="entry name" value="Peptidase_S8/S53_subtilisin"/>
</dbReference>
<keyword evidence="2 5" id="KW-0645">Protease</keyword>
<dbReference type="InterPro" id="IPR015500">
    <property type="entry name" value="Peptidase_S8_subtilisin-rel"/>
</dbReference>
<dbReference type="Pfam" id="PF24476">
    <property type="entry name" value="DUF7580"/>
    <property type="match status" value="1"/>
</dbReference>
<dbReference type="InterPro" id="IPR056002">
    <property type="entry name" value="DUF7580"/>
</dbReference>
<dbReference type="Gene3D" id="3.40.50.200">
    <property type="entry name" value="Peptidase S8/S53 domain"/>
    <property type="match status" value="1"/>
</dbReference>
<feature type="compositionally biased region" description="Basic and acidic residues" evidence="6">
    <location>
        <begin position="186"/>
        <end position="196"/>
    </location>
</feature>
<feature type="domain" description="Peptidase S8/S53" evidence="7">
    <location>
        <begin position="683"/>
        <end position="912"/>
    </location>
</feature>
<organism evidence="9 10">
    <name type="scientific">Purpureocillium lilacinum</name>
    <name type="common">Paecilomyces lilacinus</name>
    <dbReference type="NCBI Taxonomy" id="33203"/>
    <lineage>
        <taxon>Eukaryota</taxon>
        <taxon>Fungi</taxon>
        <taxon>Dikarya</taxon>
        <taxon>Ascomycota</taxon>
        <taxon>Pezizomycotina</taxon>
        <taxon>Sordariomycetes</taxon>
        <taxon>Hypocreomycetidae</taxon>
        <taxon>Hypocreales</taxon>
        <taxon>Ophiocordycipitaceae</taxon>
        <taxon>Purpureocillium</taxon>
    </lineage>
</organism>
<dbReference type="PROSITE" id="PS51892">
    <property type="entry name" value="SUBTILASE"/>
    <property type="match status" value="1"/>
</dbReference>
<dbReference type="SUPFAM" id="SSF52743">
    <property type="entry name" value="Subtilisin-like"/>
    <property type="match status" value="1"/>
</dbReference>
<dbReference type="AlphaFoldDB" id="A0A2U3E6F9"/>
<feature type="active site" description="Charge relay system" evidence="5">
    <location>
        <position position="689"/>
    </location>
</feature>
<feature type="compositionally biased region" description="Basic and acidic residues" evidence="6">
    <location>
        <begin position="600"/>
        <end position="613"/>
    </location>
</feature>
<feature type="active site" description="Charge relay system" evidence="5">
    <location>
        <position position="725"/>
    </location>
</feature>
<gene>
    <name evidence="9" type="ORF">PCL_00211</name>
</gene>
<feature type="domain" description="DUF7580" evidence="8">
    <location>
        <begin position="212"/>
        <end position="552"/>
    </location>
</feature>
<protein>
    <submittedName>
        <fullName evidence="9">Uncharacterized protein</fullName>
    </submittedName>
</protein>
<evidence type="ECO:0000256" key="5">
    <source>
        <dbReference type="PROSITE-ProRule" id="PRU01240"/>
    </source>
</evidence>
<dbReference type="PRINTS" id="PR00723">
    <property type="entry name" value="SUBTILISIN"/>
</dbReference>
<feature type="region of interest" description="Disordered" evidence="6">
    <location>
        <begin position="178"/>
        <end position="200"/>
    </location>
</feature>
<keyword evidence="4 5" id="KW-0720">Serine protease</keyword>
<evidence type="ECO:0000256" key="3">
    <source>
        <dbReference type="ARBA" id="ARBA00022801"/>
    </source>
</evidence>
<dbReference type="GO" id="GO:0006508">
    <property type="term" value="P:proteolysis"/>
    <property type="evidence" value="ECO:0007669"/>
    <property type="project" value="UniProtKB-KW"/>
</dbReference>
<evidence type="ECO:0000313" key="10">
    <source>
        <dbReference type="Proteomes" id="UP000245956"/>
    </source>
</evidence>
<proteinExistence type="inferred from homology"/>